<protein>
    <submittedName>
        <fullName evidence="2">tRNA 2-methylthio-N6-isopentenyl adenosine(37) hydroxylase MiaE-like protein</fullName>
    </submittedName>
</protein>
<dbReference type="AlphaFoldDB" id="A0A508BFE4"/>
<proteinExistence type="predicted"/>
<evidence type="ECO:0000259" key="1">
    <source>
        <dbReference type="Pfam" id="PF13794"/>
    </source>
</evidence>
<name>A0A508BFE4_9ACTO</name>
<organism evidence="2 3">
    <name type="scientific">Actinomyces oris</name>
    <dbReference type="NCBI Taxonomy" id="544580"/>
    <lineage>
        <taxon>Bacteria</taxon>
        <taxon>Bacillati</taxon>
        <taxon>Actinomycetota</taxon>
        <taxon>Actinomycetes</taxon>
        <taxon>Actinomycetales</taxon>
        <taxon>Actinomycetaceae</taxon>
        <taxon>Actinomyces</taxon>
    </lineage>
</organism>
<sequence length="242" mass="26518">MVDVTAVLHARQDPDTMVAMSQMPTPSPQPSSASTPMQVGPHELSVVGVVAISRTAACTRYAKDADRAPRMTARVDLLRMSAWEVASFDRVVELAATHGIDALGAAERFTDVLGDFDERLRPLDWAERLLKTYITFGLLIDFGMALSESLEDPLRRGLVHELSQDPISTYAIAELEEVIAADPQLAARLGLWGRRVIGEEIGTFQRLLGQFPELLGQMAQEQLHSVLTQGAVSRMRGLGLRV</sequence>
<accession>A0A508BFE4</accession>
<gene>
    <name evidence="2" type="ORF">FK267_12480</name>
</gene>
<dbReference type="Gene3D" id="1.20.1260.10">
    <property type="match status" value="1"/>
</dbReference>
<dbReference type="InterPro" id="IPR059125">
    <property type="entry name" value="Ferritin_actino"/>
</dbReference>
<dbReference type="EMBL" id="VICC01000008">
    <property type="protein sequence ID" value="TQD59384.1"/>
    <property type="molecule type" value="Genomic_DNA"/>
</dbReference>
<comment type="caution">
    <text evidence="2">The sequence shown here is derived from an EMBL/GenBank/DDBJ whole genome shotgun (WGS) entry which is preliminary data.</text>
</comment>
<evidence type="ECO:0000313" key="3">
    <source>
        <dbReference type="Proteomes" id="UP000317942"/>
    </source>
</evidence>
<reference evidence="2 3" key="1">
    <citation type="submission" date="2019-06" db="EMBL/GenBank/DDBJ databases">
        <title>Draft genome sequence of Actinomyces oris CCUG 34288T.</title>
        <authorList>
            <person name="Salva-Serra F."/>
            <person name="Cardew S."/>
            <person name="Moore E."/>
        </authorList>
    </citation>
    <scope>NUCLEOTIDE SEQUENCE [LARGE SCALE GENOMIC DNA]</scope>
    <source>
        <strain evidence="2 3">CCUG 34288</strain>
    </source>
</reference>
<dbReference type="Proteomes" id="UP000317942">
    <property type="component" value="Unassembled WGS sequence"/>
</dbReference>
<dbReference type="Pfam" id="PF13794">
    <property type="entry name" value="MiaE_2"/>
    <property type="match status" value="1"/>
</dbReference>
<dbReference type="InterPro" id="IPR012347">
    <property type="entry name" value="Ferritin-like"/>
</dbReference>
<feature type="domain" description="Ferritin-like" evidence="1">
    <location>
        <begin position="46"/>
        <end position="208"/>
    </location>
</feature>
<evidence type="ECO:0000313" key="2">
    <source>
        <dbReference type="EMBL" id="TQD59384.1"/>
    </source>
</evidence>